<feature type="signal peptide" evidence="1">
    <location>
        <begin position="1"/>
        <end position="20"/>
    </location>
</feature>
<gene>
    <name evidence="2" type="ORF">GRI43_04835</name>
</gene>
<feature type="chain" id="PRO_5026167392" evidence="1">
    <location>
        <begin position="21"/>
        <end position="93"/>
    </location>
</feature>
<protein>
    <submittedName>
        <fullName evidence="2">Uncharacterized protein</fullName>
    </submittedName>
</protein>
<sequence length="93" mass="10326">MSTLAIFVAIASVQAAISTADMGVVEATSESVDPQDDLTPADDKTLICKRQTIAGSRLRTREDCKTAEGWRRHKRETRMEFKRARSRVADTAK</sequence>
<dbReference type="Proteomes" id="UP000471435">
    <property type="component" value="Unassembled WGS sequence"/>
</dbReference>
<comment type="caution">
    <text evidence="2">The sequence shown here is derived from an EMBL/GenBank/DDBJ whole genome shotgun (WGS) entry which is preliminary data.</text>
</comment>
<dbReference type="EMBL" id="WTYP01000001">
    <property type="protein sequence ID" value="MXP46720.1"/>
    <property type="molecule type" value="Genomic_DNA"/>
</dbReference>
<accession>A0A6I4V1K3</accession>
<evidence type="ECO:0000313" key="3">
    <source>
        <dbReference type="Proteomes" id="UP000471435"/>
    </source>
</evidence>
<dbReference type="RefSeq" id="WP_160729926.1">
    <property type="nucleotide sequence ID" value="NZ_WTYP01000001.1"/>
</dbReference>
<evidence type="ECO:0000313" key="2">
    <source>
        <dbReference type="EMBL" id="MXP46720.1"/>
    </source>
</evidence>
<reference evidence="2 3" key="1">
    <citation type="submission" date="2019-12" db="EMBL/GenBank/DDBJ databases">
        <title>Genomic-based taxomic classification of the family Erythrobacteraceae.</title>
        <authorList>
            <person name="Xu L."/>
        </authorList>
    </citation>
    <scope>NUCLEOTIDE SEQUENCE [LARGE SCALE GENOMIC DNA]</scope>
    <source>
        <strain evidence="2 3">SW-109</strain>
    </source>
</reference>
<keyword evidence="3" id="KW-1185">Reference proteome</keyword>
<dbReference type="AlphaFoldDB" id="A0A6I4V1K3"/>
<organism evidence="2 3">
    <name type="scientific">Pontixanthobacter luteolus</name>
    <dbReference type="NCBI Taxonomy" id="295089"/>
    <lineage>
        <taxon>Bacteria</taxon>
        <taxon>Pseudomonadati</taxon>
        <taxon>Pseudomonadota</taxon>
        <taxon>Alphaproteobacteria</taxon>
        <taxon>Sphingomonadales</taxon>
        <taxon>Erythrobacteraceae</taxon>
        <taxon>Pontixanthobacter</taxon>
    </lineage>
</organism>
<keyword evidence="1" id="KW-0732">Signal</keyword>
<evidence type="ECO:0000256" key="1">
    <source>
        <dbReference type="SAM" id="SignalP"/>
    </source>
</evidence>
<proteinExistence type="predicted"/>
<name>A0A6I4V1K3_9SPHN</name>